<protein>
    <submittedName>
        <fullName evidence="2">Uncharacterized protein</fullName>
    </submittedName>
</protein>
<feature type="region of interest" description="Disordered" evidence="1">
    <location>
        <begin position="412"/>
        <end position="441"/>
    </location>
</feature>
<evidence type="ECO:0000313" key="3">
    <source>
        <dbReference type="Proteomes" id="UP001159363"/>
    </source>
</evidence>
<reference evidence="2 3" key="1">
    <citation type="submission" date="2023-02" db="EMBL/GenBank/DDBJ databases">
        <title>LHISI_Scaffold_Assembly.</title>
        <authorList>
            <person name="Stuart O.P."/>
            <person name="Cleave R."/>
            <person name="Magrath M.J.L."/>
            <person name="Mikheyev A.S."/>
        </authorList>
    </citation>
    <scope>NUCLEOTIDE SEQUENCE [LARGE SCALE GENOMIC DNA]</scope>
    <source>
        <strain evidence="2">Daus_M_001</strain>
        <tissue evidence="2">Leg muscle</tissue>
    </source>
</reference>
<feature type="region of interest" description="Disordered" evidence="1">
    <location>
        <begin position="233"/>
        <end position="282"/>
    </location>
</feature>
<evidence type="ECO:0000256" key="1">
    <source>
        <dbReference type="SAM" id="MobiDB-lite"/>
    </source>
</evidence>
<dbReference type="Proteomes" id="UP001159363">
    <property type="component" value="Chromosome 16"/>
</dbReference>
<organism evidence="2 3">
    <name type="scientific">Dryococelus australis</name>
    <dbReference type="NCBI Taxonomy" id="614101"/>
    <lineage>
        <taxon>Eukaryota</taxon>
        <taxon>Metazoa</taxon>
        <taxon>Ecdysozoa</taxon>
        <taxon>Arthropoda</taxon>
        <taxon>Hexapoda</taxon>
        <taxon>Insecta</taxon>
        <taxon>Pterygota</taxon>
        <taxon>Neoptera</taxon>
        <taxon>Polyneoptera</taxon>
        <taxon>Phasmatodea</taxon>
        <taxon>Verophasmatodea</taxon>
        <taxon>Anareolatae</taxon>
        <taxon>Phasmatidae</taxon>
        <taxon>Eurycanthinae</taxon>
        <taxon>Dryococelus</taxon>
    </lineage>
</organism>
<dbReference type="EMBL" id="JARBHB010000017">
    <property type="protein sequence ID" value="KAJ8866180.1"/>
    <property type="molecule type" value="Genomic_DNA"/>
</dbReference>
<proteinExistence type="predicted"/>
<comment type="caution">
    <text evidence="2">The sequence shown here is derived from an EMBL/GenBank/DDBJ whole genome shotgun (WGS) entry which is preliminary data.</text>
</comment>
<name>A0ABQ9G119_9NEOP</name>
<sequence length="441" mass="48650">MERPRNARAGETGELRYNPSTSSIVRHDSHLRKSGVTRPGFQPAYTSFDCPQLVRYRSLTMAAATTVETLEKESTTWVEPGNLETDDNGRESLRTILHPHSLKTRAKKYHFASSSRIQQARCKARSVKWGRAGGWRAELRHLTRRQRCWDCAKLTDHVTRSSCRQFTHRLGPAVSTARLRTLGDNWGHKFSFPIAPTWDTAAWDSAMTSEGHVHQSARPCPKAQVGIVQIGAGMKGDPRENPSSNGIVRHDCHLRKTDDPASKVGNDRGGSSSSRPLDRGSTSHRWLAYSGSRACSAIKALLQLPCPLPSNASCPWSCLTSRALIGPRDQPYSMHSRHSLVRACTSSRHTDKSPRDASLGKSLTASVLKVTKTTPANLATPMSPAPTYRWCSALSYNMPSAGLQGRWKREIPENTRPPASLSDTTPTCENTGATRPRIEPG</sequence>
<accession>A0ABQ9G119</accession>
<feature type="compositionally biased region" description="Polar residues" evidence="1">
    <location>
        <begin position="421"/>
        <end position="433"/>
    </location>
</feature>
<feature type="region of interest" description="Disordered" evidence="1">
    <location>
        <begin position="1"/>
        <end position="22"/>
    </location>
</feature>
<keyword evidence="3" id="KW-1185">Reference proteome</keyword>
<evidence type="ECO:0000313" key="2">
    <source>
        <dbReference type="EMBL" id="KAJ8866180.1"/>
    </source>
</evidence>
<feature type="compositionally biased region" description="Basic and acidic residues" evidence="1">
    <location>
        <begin position="248"/>
        <end position="261"/>
    </location>
</feature>
<gene>
    <name evidence="2" type="ORF">PR048_033704</name>
</gene>